<evidence type="ECO:0000256" key="11">
    <source>
        <dbReference type="ARBA" id="ARBA00023136"/>
    </source>
</evidence>
<keyword evidence="11 14" id="KW-0472">Membrane</keyword>
<evidence type="ECO:0000256" key="10">
    <source>
        <dbReference type="ARBA" id="ARBA00023132"/>
    </source>
</evidence>
<gene>
    <name evidence="15" type="ORF">P8C59_000265</name>
</gene>
<keyword evidence="16" id="KW-1185">Reference proteome</keyword>
<keyword evidence="4" id="KW-0813">Transport</keyword>
<keyword evidence="7" id="KW-0653">Protein transport</keyword>
<accession>A0AAD9HXA6</accession>
<keyword evidence="12" id="KW-0539">Nucleus</keyword>
<dbReference type="GO" id="GO:0031965">
    <property type="term" value="C:nuclear membrane"/>
    <property type="evidence" value="ECO:0007669"/>
    <property type="project" value="UniProtKB-SubCell"/>
</dbReference>
<evidence type="ECO:0000256" key="6">
    <source>
        <dbReference type="ARBA" id="ARBA00022816"/>
    </source>
</evidence>
<proteinExistence type="inferred from homology"/>
<evidence type="ECO:0000256" key="2">
    <source>
        <dbReference type="ARBA" id="ARBA00004567"/>
    </source>
</evidence>
<dbReference type="Proteomes" id="UP001217918">
    <property type="component" value="Unassembled WGS sequence"/>
</dbReference>
<evidence type="ECO:0000256" key="8">
    <source>
        <dbReference type="ARBA" id="ARBA00022989"/>
    </source>
</evidence>
<dbReference type="GO" id="GO:0006999">
    <property type="term" value="P:nuclear pore organization"/>
    <property type="evidence" value="ECO:0007669"/>
    <property type="project" value="TreeGrafter"/>
</dbReference>
<organism evidence="15 16">
    <name type="scientific">Phyllachora maydis</name>
    <dbReference type="NCBI Taxonomy" id="1825666"/>
    <lineage>
        <taxon>Eukaryota</taxon>
        <taxon>Fungi</taxon>
        <taxon>Dikarya</taxon>
        <taxon>Ascomycota</taxon>
        <taxon>Pezizomycotina</taxon>
        <taxon>Sordariomycetes</taxon>
        <taxon>Sordariomycetidae</taxon>
        <taxon>Phyllachorales</taxon>
        <taxon>Phyllachoraceae</taxon>
        <taxon>Phyllachora</taxon>
    </lineage>
</organism>
<feature type="transmembrane region" description="Helical" evidence="14">
    <location>
        <begin position="46"/>
        <end position="65"/>
    </location>
</feature>
<dbReference type="InterPro" id="IPR019049">
    <property type="entry name" value="Nucleoporin_prot_Ndc1/Nup"/>
</dbReference>
<dbReference type="AlphaFoldDB" id="A0AAD9HXA6"/>
<feature type="transmembrane region" description="Helical" evidence="14">
    <location>
        <begin position="77"/>
        <end position="100"/>
    </location>
</feature>
<evidence type="ECO:0000256" key="7">
    <source>
        <dbReference type="ARBA" id="ARBA00022927"/>
    </source>
</evidence>
<keyword evidence="5 14" id="KW-0812">Transmembrane</keyword>
<evidence type="ECO:0000313" key="15">
    <source>
        <dbReference type="EMBL" id="KAK2066442.1"/>
    </source>
</evidence>
<dbReference type="GO" id="GO:0015031">
    <property type="term" value="P:protein transport"/>
    <property type="evidence" value="ECO:0007669"/>
    <property type="project" value="UniProtKB-KW"/>
</dbReference>
<dbReference type="Pfam" id="PF09531">
    <property type="entry name" value="Ndc1_Nup"/>
    <property type="match status" value="2"/>
</dbReference>
<comment type="caution">
    <text evidence="15">The sequence shown here is derived from an EMBL/GenBank/DDBJ whole genome shotgun (WGS) entry which is preliminary data.</text>
</comment>
<comment type="subcellular location">
    <subcellularLocation>
        <location evidence="1">Nucleus membrane</location>
        <topology evidence="1">Multi-pass membrane protein</topology>
    </subcellularLocation>
    <subcellularLocation>
        <location evidence="2">Nucleus</location>
        <location evidence="2">Nuclear pore complex</location>
    </subcellularLocation>
</comment>
<dbReference type="PANTHER" id="PTHR13269:SF6">
    <property type="entry name" value="NUCLEOPORIN NDC1"/>
    <property type="match status" value="1"/>
</dbReference>
<evidence type="ECO:0000256" key="12">
    <source>
        <dbReference type="ARBA" id="ARBA00023242"/>
    </source>
</evidence>
<keyword evidence="10" id="KW-0906">Nuclear pore complex</keyword>
<protein>
    <recommendedName>
        <fullName evidence="17">Nuclear envelope protein</fullName>
    </recommendedName>
</protein>
<name>A0AAD9HXA6_9PEZI</name>
<evidence type="ECO:0008006" key="17">
    <source>
        <dbReference type="Google" id="ProtNLM"/>
    </source>
</evidence>
<evidence type="ECO:0000256" key="13">
    <source>
        <dbReference type="SAM" id="MobiDB-lite"/>
    </source>
</evidence>
<evidence type="ECO:0000313" key="16">
    <source>
        <dbReference type="Proteomes" id="UP001217918"/>
    </source>
</evidence>
<evidence type="ECO:0000256" key="1">
    <source>
        <dbReference type="ARBA" id="ARBA00004232"/>
    </source>
</evidence>
<evidence type="ECO:0000256" key="5">
    <source>
        <dbReference type="ARBA" id="ARBA00022692"/>
    </source>
</evidence>
<evidence type="ECO:0000256" key="4">
    <source>
        <dbReference type="ARBA" id="ARBA00022448"/>
    </source>
</evidence>
<evidence type="ECO:0000256" key="9">
    <source>
        <dbReference type="ARBA" id="ARBA00023010"/>
    </source>
</evidence>
<keyword evidence="8 14" id="KW-1133">Transmembrane helix</keyword>
<sequence length="587" mass="66229">MDDRARAAREGGHRRGRQACATKMNAVKVRKAPYKDFLQPALQRRFTTTATILLAVAYLEALLLARWESLLWTWLPFGWTGVRTTLLLSCGILVIVLRIAQYHVGLRTSSSAFHTFLRHALKLQTAEAIFTYVVSATLFSQVYLSSLPNAAGLDWLVYFTEARARLNERPLFFTSYFISLGLVQAALHVYNDTDRLSLGVTNMLPTAIPFTLWTLIRCFWAGFLLLLLWNAGNVAFSIFLVREPLKNNKPLTSDSKDPNGSLLNGLKNKKIAIKCFAMWELAFIARDYEDRRQAIYEDIERKDGAMWYQTSTICRDVINSMALRIDNYAEPPALAVPVVEGKKTEKTRTTAPLKEESILVSTPKKLDFRSEVEKNLGDWARAPGQSSPLSPMAKKAAAAARQKLVKFHQDATGQAPEAFWRHIALRLLMYPIGFPFRMEYRRQVTAVILGTPMGEPSLYINAIFALTQLVSHSLAEDRYGNVQRDVADIIRTFTAVTNKIEGFKRQLPTHWTDVARERTAPEVDAILDALKTGLGQLVDDFGDFARDLRLTARDMREAREAAAPSAGALERRGEQQQPQQPEMQEAR</sequence>
<reference evidence="15" key="1">
    <citation type="journal article" date="2023" name="Mol. Plant Microbe Interact.">
        <title>Elucidating the Obligate Nature and Biological Capacity of an Invasive Fungal Corn Pathogen.</title>
        <authorList>
            <person name="MacCready J.S."/>
            <person name="Roggenkamp E.M."/>
            <person name="Gdanetz K."/>
            <person name="Chilvers M.I."/>
        </authorList>
    </citation>
    <scope>NUCLEOTIDE SEQUENCE</scope>
    <source>
        <strain evidence="15">PM02</strain>
    </source>
</reference>
<dbReference type="PANTHER" id="PTHR13269">
    <property type="entry name" value="NUCLEOPORIN NDC1"/>
    <property type="match status" value="1"/>
</dbReference>
<dbReference type="GO" id="GO:0070762">
    <property type="term" value="C:nuclear pore transmembrane ring"/>
    <property type="evidence" value="ECO:0007669"/>
    <property type="project" value="TreeGrafter"/>
</dbReference>
<dbReference type="GO" id="GO:0106166">
    <property type="term" value="F:spindle pole body-nuclear membrane anchor activity"/>
    <property type="evidence" value="ECO:0007669"/>
    <property type="project" value="TreeGrafter"/>
</dbReference>
<dbReference type="GO" id="GO:0051028">
    <property type="term" value="P:mRNA transport"/>
    <property type="evidence" value="ECO:0007669"/>
    <property type="project" value="UniProtKB-KW"/>
</dbReference>
<dbReference type="GO" id="GO:0005816">
    <property type="term" value="C:spindle pole body"/>
    <property type="evidence" value="ECO:0007669"/>
    <property type="project" value="TreeGrafter"/>
</dbReference>
<feature type="region of interest" description="Disordered" evidence="13">
    <location>
        <begin position="556"/>
        <end position="587"/>
    </location>
</feature>
<dbReference type="GO" id="GO:0070631">
    <property type="term" value="P:spindle pole body localization"/>
    <property type="evidence" value="ECO:0007669"/>
    <property type="project" value="TreeGrafter"/>
</dbReference>
<keyword evidence="9" id="KW-0811">Translocation</keyword>
<evidence type="ECO:0000256" key="3">
    <source>
        <dbReference type="ARBA" id="ARBA00005760"/>
    </source>
</evidence>
<dbReference type="EMBL" id="JAQQPM010000001">
    <property type="protein sequence ID" value="KAK2066442.1"/>
    <property type="molecule type" value="Genomic_DNA"/>
</dbReference>
<feature type="compositionally biased region" description="Low complexity" evidence="13">
    <location>
        <begin position="575"/>
        <end position="587"/>
    </location>
</feature>
<feature type="transmembrane region" description="Helical" evidence="14">
    <location>
        <begin position="171"/>
        <end position="190"/>
    </location>
</feature>
<keyword evidence="6" id="KW-0509">mRNA transport</keyword>
<comment type="similarity">
    <text evidence="3">Belongs to the NDC1 family.</text>
</comment>
<feature type="transmembrane region" description="Helical" evidence="14">
    <location>
        <begin position="210"/>
        <end position="241"/>
    </location>
</feature>
<evidence type="ECO:0000256" key="14">
    <source>
        <dbReference type="SAM" id="Phobius"/>
    </source>
</evidence>